<sequence>MYRPSRRRRPRATDEVLSHDSSGTGTLDEIASSSDCWEPTPFAKTDIAEYAKGLVSGYIYSTYAVVLKCPLDEPTATINSTQNAPTLDLSESICVDETTIRQLLSTAEFISRLSPLNISYLRALANDILIAIPPGQSYMPIQGLSSLNYPLDRLALVFAALAVCCVYPERERINNNTSAYFSGARYLLNSCTTGPTVDLCMAYYLQYLFALRTSSDIQDTTALALAIRTAQALKIHETESSNPQPAKLYLFLYFHDQCCAMAHNLPPLIKTSDYKPTVFDRVLNEEPDFRPLVDILIANGRVLEALYGKPCDQSNIRSLEELMGCVSKSARKPMQPFLGFDGFNINYEAPVQIHMFWARITLRLHNLPTTPDWISSMSICVRSAQMILLLYFQTYNPKPHLTPPTQLPQKLAAGLPLLKMEGRMPLTWRQVKRIITSAFILVYGYWHGEVTFEEVCRGTALALVLHECQRIRWGRDMDGVMGALRDIAGICGMSVLPHLSSMLPDVQLGVLKGIAGQGCL</sequence>
<feature type="compositionally biased region" description="Basic residues" evidence="1">
    <location>
        <begin position="1"/>
        <end position="10"/>
    </location>
</feature>
<dbReference type="OrthoDB" id="4478488at2759"/>
<reference evidence="2 3" key="1">
    <citation type="submission" date="2019-04" db="EMBL/GenBank/DDBJ databases">
        <title>Friends and foes A comparative genomics study of 23 Aspergillus species from section Flavi.</title>
        <authorList>
            <consortium name="DOE Joint Genome Institute"/>
            <person name="Kjaerbolling I."/>
            <person name="Vesth T."/>
            <person name="Frisvad J.C."/>
            <person name="Nybo J.L."/>
            <person name="Theobald S."/>
            <person name="Kildgaard S."/>
            <person name="Isbrandt T."/>
            <person name="Kuo A."/>
            <person name="Sato A."/>
            <person name="Lyhne E.K."/>
            <person name="Kogle M.E."/>
            <person name="Wiebenga A."/>
            <person name="Kun R.S."/>
            <person name="Lubbers R.J."/>
            <person name="Makela M.R."/>
            <person name="Barry K."/>
            <person name="Chovatia M."/>
            <person name="Clum A."/>
            <person name="Daum C."/>
            <person name="Haridas S."/>
            <person name="He G."/>
            <person name="LaButti K."/>
            <person name="Lipzen A."/>
            <person name="Mondo S."/>
            <person name="Riley R."/>
            <person name="Salamov A."/>
            <person name="Simmons B.A."/>
            <person name="Magnuson J.K."/>
            <person name="Henrissat B."/>
            <person name="Mortensen U.H."/>
            <person name="Larsen T.O."/>
            <person name="Devries R.P."/>
            <person name="Grigoriev I.V."/>
            <person name="Machida M."/>
            <person name="Baker S.E."/>
            <person name="Andersen M.R."/>
        </authorList>
    </citation>
    <scope>NUCLEOTIDE SEQUENCE [LARGE SCALE GENOMIC DNA]</scope>
    <source>
        <strain evidence="2 3">IBT 18842</strain>
    </source>
</reference>
<evidence type="ECO:0000256" key="1">
    <source>
        <dbReference type="SAM" id="MobiDB-lite"/>
    </source>
</evidence>
<evidence type="ECO:0000313" key="2">
    <source>
        <dbReference type="EMBL" id="KAE8146489.1"/>
    </source>
</evidence>
<proteinExistence type="predicted"/>
<dbReference type="GO" id="GO:0005975">
    <property type="term" value="P:carbohydrate metabolic process"/>
    <property type="evidence" value="ECO:0007669"/>
    <property type="project" value="InterPro"/>
</dbReference>
<accession>A0A5N6TK52</accession>
<keyword evidence="3" id="KW-1185">Reference proteome</keyword>
<dbReference type="Proteomes" id="UP000325780">
    <property type="component" value="Unassembled WGS sequence"/>
</dbReference>
<evidence type="ECO:0000313" key="3">
    <source>
        <dbReference type="Proteomes" id="UP000325780"/>
    </source>
</evidence>
<gene>
    <name evidence="2" type="ORF">BDV25DRAFT_143659</name>
</gene>
<name>A0A5N6TK52_ASPAV</name>
<dbReference type="PROSITE" id="PS01095">
    <property type="entry name" value="GH18_1"/>
    <property type="match status" value="1"/>
</dbReference>
<feature type="region of interest" description="Disordered" evidence="1">
    <location>
        <begin position="1"/>
        <end position="24"/>
    </location>
</feature>
<protein>
    <recommendedName>
        <fullName evidence="4">Transcription factor domain-containing protein</fullName>
    </recommendedName>
</protein>
<dbReference type="GO" id="GO:0004553">
    <property type="term" value="F:hydrolase activity, hydrolyzing O-glycosyl compounds"/>
    <property type="evidence" value="ECO:0007669"/>
    <property type="project" value="InterPro"/>
</dbReference>
<dbReference type="EMBL" id="ML742259">
    <property type="protein sequence ID" value="KAE8146489.1"/>
    <property type="molecule type" value="Genomic_DNA"/>
</dbReference>
<dbReference type="CDD" id="cd12148">
    <property type="entry name" value="fungal_TF_MHR"/>
    <property type="match status" value="1"/>
</dbReference>
<dbReference type="AlphaFoldDB" id="A0A5N6TK52"/>
<dbReference type="InterPro" id="IPR001579">
    <property type="entry name" value="Glyco_hydro_18_chit_AS"/>
</dbReference>
<evidence type="ECO:0008006" key="4">
    <source>
        <dbReference type="Google" id="ProtNLM"/>
    </source>
</evidence>
<organism evidence="2 3">
    <name type="scientific">Aspergillus avenaceus</name>
    <dbReference type="NCBI Taxonomy" id="36643"/>
    <lineage>
        <taxon>Eukaryota</taxon>
        <taxon>Fungi</taxon>
        <taxon>Dikarya</taxon>
        <taxon>Ascomycota</taxon>
        <taxon>Pezizomycotina</taxon>
        <taxon>Eurotiomycetes</taxon>
        <taxon>Eurotiomycetidae</taxon>
        <taxon>Eurotiales</taxon>
        <taxon>Aspergillaceae</taxon>
        <taxon>Aspergillus</taxon>
        <taxon>Aspergillus subgen. Circumdati</taxon>
    </lineage>
</organism>